<dbReference type="InterPro" id="IPR050266">
    <property type="entry name" value="AB_hydrolase_sf"/>
</dbReference>
<sequence>MTELRTVTVDGSPVHVMEHGTGPAVLMLHGSGPGTTGSGAWAATARALPSWHVVAPDQAGFGRTPIPSGSRGGLRLWTEQAAALMDTLGVEEYAVVGHSMGGAVALALAAARPRQVTHVVAVSTMGTPGAGLSPDLDAIWAAPADPLGARDMLSRLVLDQALVTEAAVAARAAAMREGEAAYASLFPPPRARWADDLTLSARTLAGIRAPVLLVHGAQDRVTPLGTAALPLLEHLADVRLHVLGRCGHVPALEHPPDFQRLLSSFLDRKPDH</sequence>
<dbReference type="InterPro" id="IPR029058">
    <property type="entry name" value="AB_hydrolase_fold"/>
</dbReference>
<evidence type="ECO:0000313" key="4">
    <source>
        <dbReference type="Proteomes" id="UP000479526"/>
    </source>
</evidence>
<dbReference type="PRINTS" id="PR00111">
    <property type="entry name" value="ABHYDROLASE"/>
</dbReference>
<dbReference type="EMBL" id="WXEW01000009">
    <property type="protein sequence ID" value="NAS25828.1"/>
    <property type="molecule type" value="Genomic_DNA"/>
</dbReference>
<dbReference type="Gene3D" id="3.40.50.1820">
    <property type="entry name" value="alpha/beta hydrolase"/>
    <property type="match status" value="1"/>
</dbReference>
<keyword evidence="4" id="KW-1185">Reference proteome</keyword>
<comment type="caution">
    <text evidence="3">The sequence shown here is derived from an EMBL/GenBank/DDBJ whole genome shotgun (WGS) entry which is preliminary data.</text>
</comment>
<organism evidence="3 4">
    <name type="scientific">Herbidospora solisilvae</name>
    <dbReference type="NCBI Taxonomy" id="2696284"/>
    <lineage>
        <taxon>Bacteria</taxon>
        <taxon>Bacillati</taxon>
        <taxon>Actinomycetota</taxon>
        <taxon>Actinomycetes</taxon>
        <taxon>Streptosporangiales</taxon>
        <taxon>Streptosporangiaceae</taxon>
        <taxon>Herbidospora</taxon>
    </lineage>
</organism>
<dbReference type="PANTHER" id="PTHR43798:SF31">
    <property type="entry name" value="AB HYDROLASE SUPERFAMILY PROTEIN YCLE"/>
    <property type="match status" value="1"/>
</dbReference>
<reference evidence="3 4" key="1">
    <citation type="submission" date="2020-01" db="EMBL/GenBank/DDBJ databases">
        <title>Herbidospora sp. NEAU-GS84 nov., a novel actinomycete isolated from soil.</title>
        <authorList>
            <person name="Han L."/>
        </authorList>
    </citation>
    <scope>NUCLEOTIDE SEQUENCE [LARGE SCALE GENOMIC DNA]</scope>
    <source>
        <strain evidence="3 4">NEAU-GS84</strain>
    </source>
</reference>
<keyword evidence="1 3" id="KW-0378">Hydrolase</keyword>
<evidence type="ECO:0000259" key="2">
    <source>
        <dbReference type="Pfam" id="PF00561"/>
    </source>
</evidence>
<feature type="domain" description="AB hydrolase-1" evidence="2">
    <location>
        <begin position="23"/>
        <end position="255"/>
    </location>
</feature>
<protein>
    <submittedName>
        <fullName evidence="3">Alpha/beta fold hydrolase</fullName>
    </submittedName>
</protein>
<dbReference type="Proteomes" id="UP000479526">
    <property type="component" value="Unassembled WGS sequence"/>
</dbReference>
<evidence type="ECO:0000313" key="3">
    <source>
        <dbReference type="EMBL" id="NAS25828.1"/>
    </source>
</evidence>
<dbReference type="PANTHER" id="PTHR43798">
    <property type="entry name" value="MONOACYLGLYCEROL LIPASE"/>
    <property type="match status" value="1"/>
</dbReference>
<accession>A0A7C9JBI6</accession>
<dbReference type="GO" id="GO:0016020">
    <property type="term" value="C:membrane"/>
    <property type="evidence" value="ECO:0007669"/>
    <property type="project" value="TreeGrafter"/>
</dbReference>
<dbReference type="InterPro" id="IPR000073">
    <property type="entry name" value="AB_hydrolase_1"/>
</dbReference>
<dbReference type="AlphaFoldDB" id="A0A7C9JBI6"/>
<dbReference type="GO" id="GO:0016787">
    <property type="term" value="F:hydrolase activity"/>
    <property type="evidence" value="ECO:0007669"/>
    <property type="project" value="UniProtKB-KW"/>
</dbReference>
<dbReference type="RefSeq" id="WP_161482862.1">
    <property type="nucleotide sequence ID" value="NZ_WXEW01000009.1"/>
</dbReference>
<evidence type="ECO:0000256" key="1">
    <source>
        <dbReference type="ARBA" id="ARBA00022801"/>
    </source>
</evidence>
<dbReference type="SUPFAM" id="SSF53474">
    <property type="entry name" value="alpha/beta-Hydrolases"/>
    <property type="match status" value="1"/>
</dbReference>
<name>A0A7C9JBI6_9ACTN</name>
<proteinExistence type="predicted"/>
<gene>
    <name evidence="3" type="ORF">GT755_29620</name>
</gene>
<dbReference type="Pfam" id="PF00561">
    <property type="entry name" value="Abhydrolase_1"/>
    <property type="match status" value="1"/>
</dbReference>